<proteinExistence type="predicted"/>
<dbReference type="AlphaFoldDB" id="A0A0F7S0N1"/>
<keyword evidence="4" id="KW-1185">Reference proteome</keyword>
<organism evidence="3 4">
    <name type="scientific">Sporisorium scitamineum</name>
    <dbReference type="NCBI Taxonomy" id="49012"/>
    <lineage>
        <taxon>Eukaryota</taxon>
        <taxon>Fungi</taxon>
        <taxon>Dikarya</taxon>
        <taxon>Basidiomycota</taxon>
        <taxon>Ustilaginomycotina</taxon>
        <taxon>Ustilaginomycetes</taxon>
        <taxon>Ustilaginales</taxon>
        <taxon>Ustilaginaceae</taxon>
        <taxon>Sporisorium</taxon>
    </lineage>
</organism>
<dbReference type="Pfam" id="PF01039">
    <property type="entry name" value="Carboxyl_trans"/>
    <property type="match status" value="1"/>
</dbReference>
<dbReference type="EMBL" id="CCFA01002689">
    <property type="protein sequence ID" value="CDS00507.1"/>
    <property type="molecule type" value="Genomic_DNA"/>
</dbReference>
<sequence length="472" mass="49440">MEYVIRADAACTDGVVHKVAVKQGGVVNASDVLFVMDTSHKQDASTGSSSPTATVNPTEDPSIARPELQELQTRRHFLADAGRATSVAKRHARGYRTVRENLSMLLDPDSFLEYGDLALAAQKQRYTPTDLISKTGGDGIVTCFGRVDGHTIGLIMGDYMVLAGTQGPGDTDYPVGSGLQTPSFALMGQVRARGIPVVGVANGYVFAGNAALLGMCDVVVATRGGNSKLAGGGKGTMGKTSIGMGGKAMIEAGGLGVVESDDIGPTNVHAETGGVDIVVEHEDSAALMPSSPTTQPSPLGGAIDINAALKATRLLKLLTRTRATHLISLCDTPGFMVGPEFERTSTAGGSFRTFGEWFTAVAEFTQSGGRVAGLPAGSLGPMSLEGAVQLSTKKQLAKIESEQERKEVAEKAVEELYKGGRAINVAASMAEIDTVLDPAETREWLGKVVGDVLGTRRAMFRVRRDREGGSRL</sequence>
<gene>
    <name evidence="3" type="primary">SSCI44730.1</name>
</gene>
<feature type="region of interest" description="Disordered" evidence="1">
    <location>
        <begin position="40"/>
        <end position="62"/>
    </location>
</feature>
<dbReference type="PANTHER" id="PTHR43842">
    <property type="entry name" value="PROPIONYL-COA CARBOXYLASE BETA CHAIN"/>
    <property type="match status" value="1"/>
</dbReference>
<dbReference type="PANTHER" id="PTHR43842:SF2">
    <property type="entry name" value="PROPIONYL-COA CARBOXYLASE BETA CHAIN, MITOCHONDRIAL"/>
    <property type="match status" value="1"/>
</dbReference>
<dbReference type="InterPro" id="IPR029045">
    <property type="entry name" value="ClpP/crotonase-like_dom_sf"/>
</dbReference>
<evidence type="ECO:0000313" key="4">
    <source>
        <dbReference type="Proteomes" id="UP000242770"/>
    </source>
</evidence>
<name>A0A0F7S0N1_9BASI</name>
<dbReference type="Gene3D" id="3.90.226.10">
    <property type="entry name" value="2-enoyl-CoA Hydratase, Chain A, domain 1"/>
    <property type="match status" value="3"/>
</dbReference>
<evidence type="ECO:0000259" key="2">
    <source>
        <dbReference type="Pfam" id="PF01039"/>
    </source>
</evidence>
<dbReference type="STRING" id="49012.A0A0F7S0N1"/>
<reference evidence="4" key="1">
    <citation type="submission" date="2014-06" db="EMBL/GenBank/DDBJ databases">
        <authorList>
            <person name="Berkman P.J."/>
        </authorList>
    </citation>
    <scope>NUCLEOTIDE SEQUENCE [LARGE SCALE GENOMIC DNA]</scope>
</reference>
<dbReference type="InterPro" id="IPR034733">
    <property type="entry name" value="AcCoA_carboxyl_beta"/>
</dbReference>
<dbReference type="InterPro" id="IPR051047">
    <property type="entry name" value="AccD/PCCB"/>
</dbReference>
<dbReference type="Proteomes" id="UP000242770">
    <property type="component" value="Unassembled WGS sequence"/>
</dbReference>
<evidence type="ECO:0000256" key="1">
    <source>
        <dbReference type="SAM" id="MobiDB-lite"/>
    </source>
</evidence>
<feature type="compositionally biased region" description="Polar residues" evidence="1">
    <location>
        <begin position="44"/>
        <end position="59"/>
    </location>
</feature>
<evidence type="ECO:0000313" key="3">
    <source>
        <dbReference type="EMBL" id="CDS00507.1"/>
    </source>
</evidence>
<protein>
    <recommendedName>
        <fullName evidence="2">Acetyl-coenzyme A carboxylase carboxyl transferase subunit beta domain-containing protein</fullName>
    </recommendedName>
</protein>
<dbReference type="GO" id="GO:0004658">
    <property type="term" value="F:propionyl-CoA carboxylase activity"/>
    <property type="evidence" value="ECO:0007669"/>
    <property type="project" value="TreeGrafter"/>
</dbReference>
<accession>A0A0F7S0N1</accession>
<dbReference type="SUPFAM" id="SSF52096">
    <property type="entry name" value="ClpP/crotonase"/>
    <property type="match status" value="2"/>
</dbReference>
<feature type="domain" description="Acetyl-coenzyme A carboxylase carboxyl transferase subunit beta" evidence="2">
    <location>
        <begin position="90"/>
        <end position="169"/>
    </location>
</feature>